<evidence type="ECO:0000259" key="1">
    <source>
        <dbReference type="Pfam" id="PF08241"/>
    </source>
</evidence>
<dbReference type="SUPFAM" id="SSF53335">
    <property type="entry name" value="S-adenosyl-L-methionine-dependent methyltransferases"/>
    <property type="match status" value="1"/>
</dbReference>
<evidence type="ECO:0000313" key="2">
    <source>
        <dbReference type="EMBL" id="KAG2492625.1"/>
    </source>
</evidence>
<name>A0A836BXJ9_9CHLO</name>
<proteinExistence type="predicted"/>
<organism evidence="2 3">
    <name type="scientific">Edaphochlamys debaryana</name>
    <dbReference type="NCBI Taxonomy" id="47281"/>
    <lineage>
        <taxon>Eukaryota</taxon>
        <taxon>Viridiplantae</taxon>
        <taxon>Chlorophyta</taxon>
        <taxon>core chlorophytes</taxon>
        <taxon>Chlorophyceae</taxon>
        <taxon>CS clade</taxon>
        <taxon>Chlamydomonadales</taxon>
        <taxon>Chlamydomonadales incertae sedis</taxon>
        <taxon>Edaphochlamys</taxon>
    </lineage>
</organism>
<keyword evidence="3" id="KW-1185">Reference proteome</keyword>
<reference evidence="2" key="1">
    <citation type="journal article" date="2020" name="bioRxiv">
        <title>Comparative genomics of Chlamydomonas.</title>
        <authorList>
            <person name="Craig R.J."/>
            <person name="Hasan A.R."/>
            <person name="Ness R.W."/>
            <person name="Keightley P.D."/>
        </authorList>
    </citation>
    <scope>NUCLEOTIDE SEQUENCE</scope>
    <source>
        <strain evidence="2">CCAP 11/70</strain>
    </source>
</reference>
<accession>A0A836BXJ9</accession>
<dbReference type="GO" id="GO:0008757">
    <property type="term" value="F:S-adenosylmethionine-dependent methyltransferase activity"/>
    <property type="evidence" value="ECO:0007669"/>
    <property type="project" value="InterPro"/>
</dbReference>
<comment type="caution">
    <text evidence="2">The sequence shown here is derived from an EMBL/GenBank/DDBJ whole genome shotgun (WGS) entry which is preliminary data.</text>
</comment>
<dbReference type="InterPro" id="IPR013216">
    <property type="entry name" value="Methyltransf_11"/>
</dbReference>
<dbReference type="PANTHER" id="PTHR42912">
    <property type="entry name" value="METHYLTRANSFERASE"/>
    <property type="match status" value="1"/>
</dbReference>
<dbReference type="EMBL" id="JAEHOE010000043">
    <property type="protein sequence ID" value="KAG2492625.1"/>
    <property type="molecule type" value="Genomic_DNA"/>
</dbReference>
<protein>
    <recommendedName>
        <fullName evidence="1">Methyltransferase type 11 domain-containing protein</fullName>
    </recommendedName>
</protein>
<dbReference type="PANTHER" id="PTHR42912:SF68">
    <property type="entry name" value="METHYLTRANSFERASE TYPE 11 DOMAIN-CONTAINING PROTEIN"/>
    <property type="match status" value="1"/>
</dbReference>
<dbReference type="Proteomes" id="UP000612055">
    <property type="component" value="Unassembled WGS sequence"/>
</dbReference>
<gene>
    <name evidence="2" type="ORF">HYH03_009041</name>
</gene>
<evidence type="ECO:0000313" key="3">
    <source>
        <dbReference type="Proteomes" id="UP000612055"/>
    </source>
</evidence>
<sequence length="339" mass="37399">MHTRRSLRRVACKAQGVRTSGAEFNPLLMGAVEALFKFPPFFDAAKKNARSMIVKRYESLGGDWEGAMRDLQAQDWEARFKAVEDPAVTYPSYYTQPFHAYSKGNLCWEAALEVTMAAQSVHALVMDPRGKQLDPNGDARLRSSYSARIHENMAELGADRSGVRRIVDLGCASGLSSRELLRAFPGAEVTGVDLSPYFLAVGRYEQERREAAGGRPEALRWVHGAAESTGLAAGGADLVSMCLVAHELPVEATKAIMREAHRLLRPGGVMCIMEMNPASPVFQRIFSNPFAYTAFKSTEPWLQEYISLDMPGALREAGFAQVVTRESTPRHKTVTALKQ</sequence>
<dbReference type="InterPro" id="IPR050508">
    <property type="entry name" value="Methyltransf_Superfamily"/>
</dbReference>
<dbReference type="Gene3D" id="3.40.50.150">
    <property type="entry name" value="Vaccinia Virus protein VP39"/>
    <property type="match status" value="1"/>
</dbReference>
<dbReference type="AlphaFoldDB" id="A0A836BXJ9"/>
<feature type="domain" description="Methyltransferase type 11" evidence="1">
    <location>
        <begin position="167"/>
        <end position="272"/>
    </location>
</feature>
<dbReference type="InterPro" id="IPR029063">
    <property type="entry name" value="SAM-dependent_MTases_sf"/>
</dbReference>
<dbReference type="Pfam" id="PF08241">
    <property type="entry name" value="Methyltransf_11"/>
    <property type="match status" value="1"/>
</dbReference>
<dbReference type="OrthoDB" id="2013972at2759"/>
<dbReference type="CDD" id="cd02440">
    <property type="entry name" value="AdoMet_MTases"/>
    <property type="match status" value="1"/>
</dbReference>